<sequence>MKELTKLLSVLLSISFMLIVSCQDNQILDEPKEDDRASVVSAQTRAVIPHDFDWENADWMPTPPGQSQIPSPWVGQGSLVSIYGLDVINDRRASDGWELMYNSFDPNASGPLANPYFVLYNKYRGLMRIFLYTTTQFYAPSSYLQDGISIISNHSTSLLNFIGKEIVDVSVAPTKSYSQIQPKPSDGSYPLGSNKWYMMQYELAYDPNLATIPYNQIQLNWSLSSYDVTEVNLGGGATGTINGTIGSASSTSSNIISELKNTGEVVGKGVLAGVGQAVINNNTIDSTGRNHLKLPNNIFKALSTGVNAALSAASGNIPGAVIGLLSGVFGGSSSGPTAASFNLNADISLKGTLTNAGSFPSTPISFWVPGTNIASNAVGYIPLYNKSLGVLNFKPGAPRIDTSTSGRFGPYTVVDPWNGQVLQYYIRHLYFPQSVDYSSYLILNPELRYMSTVEIKQQDYYVKYYRRGENPKYQTFELNPGSISWEEWPHGVEHGTNPPQEPIITEMGVRFTIEVKPQDDNIPPSIIYKTFKLD</sequence>
<accession>A0A1R3SYG8</accession>
<dbReference type="Proteomes" id="UP000187464">
    <property type="component" value="Chromosome I"/>
</dbReference>
<evidence type="ECO:0008006" key="4">
    <source>
        <dbReference type="Google" id="ProtNLM"/>
    </source>
</evidence>
<evidence type="ECO:0000256" key="1">
    <source>
        <dbReference type="SAM" id="SignalP"/>
    </source>
</evidence>
<protein>
    <recommendedName>
        <fullName evidence="4">Secreted protein</fullName>
    </recommendedName>
</protein>
<gene>
    <name evidence="2" type="ORF">PSM36_1135</name>
</gene>
<dbReference type="RefSeq" id="WP_083710941.1">
    <property type="nucleotide sequence ID" value="NZ_DAMBAO010000022.1"/>
</dbReference>
<keyword evidence="1" id="KW-0732">Signal</keyword>
<feature type="chain" id="PRO_5010376003" description="Secreted protein" evidence="1">
    <location>
        <begin position="23"/>
        <end position="534"/>
    </location>
</feature>
<proteinExistence type="predicted"/>
<evidence type="ECO:0000313" key="3">
    <source>
        <dbReference type="Proteomes" id="UP000187464"/>
    </source>
</evidence>
<reference evidence="3" key="1">
    <citation type="submission" date="2016-08" db="EMBL/GenBank/DDBJ databases">
        <authorList>
            <person name="Wibberg D."/>
        </authorList>
    </citation>
    <scope>NUCLEOTIDE SEQUENCE [LARGE SCALE GENOMIC DNA]</scope>
</reference>
<dbReference type="EMBL" id="LT605205">
    <property type="protein sequence ID" value="SCD19960.1"/>
    <property type="molecule type" value="Genomic_DNA"/>
</dbReference>
<evidence type="ECO:0000313" key="2">
    <source>
        <dbReference type="EMBL" id="SCD19960.1"/>
    </source>
</evidence>
<dbReference type="AlphaFoldDB" id="A0A1R3SYG8"/>
<feature type="signal peptide" evidence="1">
    <location>
        <begin position="1"/>
        <end position="22"/>
    </location>
</feature>
<name>A0A1R3SYG8_9BACT</name>
<organism evidence="2 3">
    <name type="scientific">Proteiniphilum saccharofermentans</name>
    <dbReference type="NCBI Taxonomy" id="1642647"/>
    <lineage>
        <taxon>Bacteria</taxon>
        <taxon>Pseudomonadati</taxon>
        <taxon>Bacteroidota</taxon>
        <taxon>Bacteroidia</taxon>
        <taxon>Bacteroidales</taxon>
        <taxon>Dysgonomonadaceae</taxon>
        <taxon>Proteiniphilum</taxon>
    </lineage>
</organism>
<dbReference type="KEGG" id="psac:PSM36_1135"/>
<dbReference type="PROSITE" id="PS51257">
    <property type="entry name" value="PROKAR_LIPOPROTEIN"/>
    <property type="match status" value="1"/>
</dbReference>
<keyword evidence="3" id="KW-1185">Reference proteome</keyword>